<dbReference type="InterPro" id="IPR052727">
    <property type="entry name" value="Rab4/Rab5_effector"/>
</dbReference>
<proteinExistence type="predicted"/>
<dbReference type="Proteomes" id="UP000237271">
    <property type="component" value="Unassembled WGS sequence"/>
</dbReference>
<gene>
    <name evidence="1" type="ORF">PHPALM_4832</name>
</gene>
<evidence type="ECO:0000313" key="2">
    <source>
        <dbReference type="Proteomes" id="UP000237271"/>
    </source>
</evidence>
<comment type="caution">
    <text evidence="1">The sequence shown here is derived from an EMBL/GenBank/DDBJ whole genome shotgun (WGS) entry which is preliminary data.</text>
</comment>
<protein>
    <submittedName>
        <fullName evidence="1">Uncharacterized protein</fullName>
    </submittedName>
</protein>
<evidence type="ECO:0000313" key="1">
    <source>
        <dbReference type="EMBL" id="POM77734.1"/>
    </source>
</evidence>
<dbReference type="OrthoDB" id="114078at2759"/>
<accession>A0A2P4YIU9</accession>
<organism evidence="1 2">
    <name type="scientific">Phytophthora palmivora</name>
    <dbReference type="NCBI Taxonomy" id="4796"/>
    <lineage>
        <taxon>Eukaryota</taxon>
        <taxon>Sar</taxon>
        <taxon>Stramenopiles</taxon>
        <taxon>Oomycota</taxon>
        <taxon>Peronosporomycetes</taxon>
        <taxon>Peronosporales</taxon>
        <taxon>Peronosporaceae</taxon>
        <taxon>Phytophthora</taxon>
    </lineage>
</organism>
<dbReference type="EMBL" id="NCKW01002366">
    <property type="protein sequence ID" value="POM77734.1"/>
    <property type="molecule type" value="Genomic_DNA"/>
</dbReference>
<reference evidence="1 2" key="1">
    <citation type="journal article" date="2017" name="Genome Biol. Evol.">
        <title>Phytophthora megakarya and P. palmivora, closely related causal agents of cacao black pod rot, underwent increases in genome sizes and gene numbers by different mechanisms.</title>
        <authorList>
            <person name="Ali S.S."/>
            <person name="Shao J."/>
            <person name="Lary D.J."/>
            <person name="Kronmiller B."/>
            <person name="Shen D."/>
            <person name="Strem M.D."/>
            <person name="Amoako-Attah I."/>
            <person name="Akrofi A.Y."/>
            <person name="Begoude B.A."/>
            <person name="Ten Hoopen G.M."/>
            <person name="Coulibaly K."/>
            <person name="Kebe B.I."/>
            <person name="Melnick R.L."/>
            <person name="Guiltinan M.J."/>
            <person name="Tyler B.M."/>
            <person name="Meinhardt L.W."/>
            <person name="Bailey B.A."/>
        </authorList>
    </citation>
    <scope>NUCLEOTIDE SEQUENCE [LARGE SCALE GENOMIC DNA]</scope>
    <source>
        <strain evidence="2">sbr112.9</strain>
    </source>
</reference>
<dbReference type="AlphaFoldDB" id="A0A2P4YIU9"/>
<keyword evidence="2" id="KW-1185">Reference proteome</keyword>
<dbReference type="InterPro" id="IPR023393">
    <property type="entry name" value="START-like_dom_sf"/>
</dbReference>
<dbReference type="Gene3D" id="3.30.530.20">
    <property type="match status" value="1"/>
</dbReference>
<dbReference type="PANTHER" id="PTHR13510">
    <property type="entry name" value="FYVE-FINGER-CONTAINING RAB5 EFFECTOR PROTEIN RABENOSYN-5-RELATED"/>
    <property type="match status" value="1"/>
</dbReference>
<name>A0A2P4YIU9_9STRA</name>
<dbReference type="PANTHER" id="PTHR13510:SF44">
    <property type="entry name" value="RABENOSYN-5"/>
    <property type="match status" value="1"/>
</dbReference>
<sequence>MRWKTLKTKDNVAAFQSRNNAPKKSCRPRIASEDTDALVESPEMPEFYPITDKIVESALHNSYLGVSTTCPEAKDVENESLYDGGVLEQNVMENAKPENASMIFCTGSIPGTVEDAALGFLADTEARTRKRVSKCTEATVSDVKILTSIQEPSFEDPFRFLGVKWLTLSALGAVKYFVKPRDFLILESSGMALDSNGERFCYLLAHSIVLDEVPEFGRFGLTRQTMSACHIIRPRNVNEVEVFSRGFTGSVGGITERLYLNLYCDGMMAVPKMIEEAYSRKLVWLLHSAESAVKRILSPEVSGSKKPIEVTLKFCLKCHLEAKSLSAWEVGLNSLSVTEPE</sequence>